<dbReference type="EMBL" id="ML977504">
    <property type="protein sequence ID" value="KAF2130427.1"/>
    <property type="molecule type" value="Genomic_DNA"/>
</dbReference>
<evidence type="ECO:0000256" key="1">
    <source>
        <dbReference type="SAM" id="SignalP"/>
    </source>
</evidence>
<dbReference type="RefSeq" id="XP_033524814.1">
    <property type="nucleotide sequence ID" value="XM_033671432.1"/>
</dbReference>
<sequence>MRLSTLLPTLALALPSTAYPFAILHNLCPFPIYLTSSGVPAPPTLLPPLAYHLEEQYFSGTGTAIKITQTPDGLYTGAPTLHFSYTYTAGVSVYYDLSSHGGFDFEGWTLVLGGGKEDVVEVVWEGEEEEQRTEVYWGETDLVLTLCQE</sequence>
<dbReference type="GeneID" id="54411864"/>
<name>A0A6A6AHP8_9PLEO</name>
<dbReference type="Pfam" id="PF04681">
    <property type="entry name" value="Bys1"/>
    <property type="match status" value="1"/>
</dbReference>
<dbReference type="AlphaFoldDB" id="A0A6A6AHP8"/>
<feature type="signal peptide" evidence="1">
    <location>
        <begin position="1"/>
        <end position="18"/>
    </location>
</feature>
<protein>
    <submittedName>
        <fullName evidence="2">Uncharacterized protein</fullName>
    </submittedName>
</protein>
<evidence type="ECO:0000313" key="3">
    <source>
        <dbReference type="Proteomes" id="UP000799771"/>
    </source>
</evidence>
<gene>
    <name evidence="2" type="ORF">P153DRAFT_395841</name>
</gene>
<keyword evidence="3" id="KW-1185">Reference proteome</keyword>
<dbReference type="PANTHER" id="PTHR36195:SF4">
    <property type="entry name" value="DOMAIN PROTEIN, PUTATIVE (AFU_ORTHOLOGUE AFUA_5G01990)-RELATED"/>
    <property type="match status" value="1"/>
</dbReference>
<dbReference type="OrthoDB" id="3682664at2759"/>
<organism evidence="2 3">
    <name type="scientific">Dothidotthia symphoricarpi CBS 119687</name>
    <dbReference type="NCBI Taxonomy" id="1392245"/>
    <lineage>
        <taxon>Eukaryota</taxon>
        <taxon>Fungi</taxon>
        <taxon>Dikarya</taxon>
        <taxon>Ascomycota</taxon>
        <taxon>Pezizomycotina</taxon>
        <taxon>Dothideomycetes</taxon>
        <taxon>Pleosporomycetidae</taxon>
        <taxon>Pleosporales</taxon>
        <taxon>Dothidotthiaceae</taxon>
        <taxon>Dothidotthia</taxon>
    </lineage>
</organism>
<dbReference type="Proteomes" id="UP000799771">
    <property type="component" value="Unassembled WGS sequence"/>
</dbReference>
<evidence type="ECO:0000313" key="2">
    <source>
        <dbReference type="EMBL" id="KAF2130427.1"/>
    </source>
</evidence>
<accession>A0A6A6AHP8</accession>
<reference evidence="2" key="1">
    <citation type="journal article" date="2020" name="Stud. Mycol.">
        <title>101 Dothideomycetes genomes: a test case for predicting lifestyles and emergence of pathogens.</title>
        <authorList>
            <person name="Haridas S."/>
            <person name="Albert R."/>
            <person name="Binder M."/>
            <person name="Bloem J."/>
            <person name="Labutti K."/>
            <person name="Salamov A."/>
            <person name="Andreopoulos B."/>
            <person name="Baker S."/>
            <person name="Barry K."/>
            <person name="Bills G."/>
            <person name="Bluhm B."/>
            <person name="Cannon C."/>
            <person name="Castanera R."/>
            <person name="Culley D."/>
            <person name="Daum C."/>
            <person name="Ezra D."/>
            <person name="Gonzalez J."/>
            <person name="Henrissat B."/>
            <person name="Kuo A."/>
            <person name="Liang C."/>
            <person name="Lipzen A."/>
            <person name="Lutzoni F."/>
            <person name="Magnuson J."/>
            <person name="Mondo S."/>
            <person name="Nolan M."/>
            <person name="Ohm R."/>
            <person name="Pangilinan J."/>
            <person name="Park H.-J."/>
            <person name="Ramirez L."/>
            <person name="Alfaro M."/>
            <person name="Sun H."/>
            <person name="Tritt A."/>
            <person name="Yoshinaga Y."/>
            <person name="Zwiers L.-H."/>
            <person name="Turgeon B."/>
            <person name="Goodwin S."/>
            <person name="Spatafora J."/>
            <person name="Crous P."/>
            <person name="Grigoriev I."/>
        </authorList>
    </citation>
    <scope>NUCLEOTIDE SEQUENCE</scope>
    <source>
        <strain evidence="2">CBS 119687</strain>
    </source>
</reference>
<proteinExistence type="predicted"/>
<feature type="chain" id="PRO_5025356673" evidence="1">
    <location>
        <begin position="19"/>
        <end position="149"/>
    </location>
</feature>
<dbReference type="InterPro" id="IPR006771">
    <property type="entry name" value="CetA-like"/>
</dbReference>
<keyword evidence="1" id="KW-0732">Signal</keyword>
<dbReference type="PANTHER" id="PTHR36195">
    <property type="entry name" value="DOMAIN PROTEIN, PUTATIVE (AFU_ORTHOLOGUE AFUA_5G01990)-RELATED-RELATED"/>
    <property type="match status" value="1"/>
</dbReference>